<dbReference type="PANTHER" id="PTHR46725:SF1">
    <property type="entry name" value="COILED-COIL DOMAIN-CONTAINING PROTEIN 57"/>
    <property type="match status" value="1"/>
</dbReference>
<feature type="compositionally biased region" description="Basic and acidic residues" evidence="2">
    <location>
        <begin position="794"/>
        <end position="806"/>
    </location>
</feature>
<dbReference type="RefSeq" id="XP_072846744.1">
    <property type="nucleotide sequence ID" value="XM_072990643.1"/>
</dbReference>
<feature type="compositionally biased region" description="Basic and acidic residues" evidence="2">
    <location>
        <begin position="896"/>
        <end position="915"/>
    </location>
</feature>
<proteinExistence type="predicted"/>
<feature type="region of interest" description="Disordered" evidence="2">
    <location>
        <begin position="964"/>
        <end position="1034"/>
    </location>
</feature>
<feature type="region of interest" description="Disordered" evidence="2">
    <location>
        <begin position="789"/>
        <end position="809"/>
    </location>
</feature>
<reference evidence="3" key="1">
    <citation type="submission" date="2025-05" db="UniProtKB">
        <authorList>
            <consortium name="RefSeq"/>
        </authorList>
    </citation>
    <scope>NUCLEOTIDE SEQUENCE [LARGE SCALE GENOMIC DNA]</scope>
</reference>
<name>A0ABM5FMX0_9SAUR</name>
<feature type="coiled-coil region" evidence="1">
    <location>
        <begin position="54"/>
        <end position="107"/>
    </location>
</feature>
<dbReference type="InterPro" id="IPR042481">
    <property type="entry name" value="CCDC57"/>
</dbReference>
<dbReference type="GeneID" id="110090835"/>
<feature type="coiled-coil region" evidence="1">
    <location>
        <begin position="500"/>
        <end position="534"/>
    </location>
</feature>
<evidence type="ECO:0000256" key="1">
    <source>
        <dbReference type="SAM" id="Coils"/>
    </source>
</evidence>
<feature type="region of interest" description="Disordered" evidence="2">
    <location>
        <begin position="893"/>
        <end position="924"/>
    </location>
</feature>
<feature type="compositionally biased region" description="Basic and acidic residues" evidence="2">
    <location>
        <begin position="964"/>
        <end position="974"/>
    </location>
</feature>
<dbReference type="Proteomes" id="UP001652642">
    <property type="component" value="Chromosome 2"/>
</dbReference>
<evidence type="ECO:0000256" key="2">
    <source>
        <dbReference type="SAM" id="MobiDB-lite"/>
    </source>
</evidence>
<sequence>MHQWLQFLWKRGPLRVDTYPLFLSSNLAGLSDGETILKKILASRGFSSYSDSTMLHTEKELNELLIRKEQELKELQIHQICFQKTTLQATQTQLQEMHKNFDRLKEDFTYNLRVLEERDRELEHYETLITQLKMVENAKQAEVSELRIQVDKLKEELAQERRKQEALQYQYQQKLKEHQLELRHLHSSKDTDINRSREEYENMKQQLERKLQDVEGELALQRQELLIEFDTAMKNREHEFRQKADEMSNEVLSHELKVKLLTKELEALKEAGLKMAESLKVAETTNSELEKEIKCKEWEIKDVAAVKDVRIRDLEKKLDSVHLSWKKEKEILERKHAATDHYAREKDAMLASVKVAHAEEIHKLENQIRELQINNETLEMELHRDEKRHKDHLKEKGTIIEKCEQELKAMKTSWESQVARLSRELVSKDLQIHALQEEEIKLRTQLTTLPQDIERYKQQLSLAAEREEVLEKAKVQIELDWQRRCENVERDQYQKSEALIQSLSTARDQVTAELKEKEQRLHELEILLSAVTQERDHVIQELQKHSHVPTGEKQHAAGITEQAFPSADIKRLQEQNSTLRAVIAEMRREMETLNYQTTSSAHSKMKTQDVDPANSATVSFTPEYVHSLVEEIRQLKKKCWRVDRLCENPSEPPRKLYVSSMKSSNCRKNTQTPYQHCMGSETNGTMHADKVASEFPLKKHDLGVPQVDSIGRHEIQLNPVAKRLQEDSVHLRQPLFGIGAGDGPHRQTGNYARLIQSRLKEAARKICSLSKEKQQLLEMVNRLRAEPGVASKEGYQDSKGSKESHFHTFSGVLSPKEPVRETEHHLLTLEHLQYQLTTQELQYAQQKHTSGKCRNFEENLRNENLPSNNISSKGADVLFKQVQMESLVKTCPANSPKHEVFKPHQSEQSPKEDPKQFQQGLLSSSGTHSSLEEIWQILEMGSSPSVLSPESNNDQENSHIYEPERLEDSQEKGQARCKQRASVPPLTITGNKFNVLSKLRPKKSSCNQSRKPKTSQQKSKIRNYNIKDSRVISR</sequence>
<feature type="coiled-coil region" evidence="1">
    <location>
        <begin position="136"/>
        <end position="299"/>
    </location>
</feature>
<feature type="compositionally biased region" description="Polar residues" evidence="2">
    <location>
        <begin position="1004"/>
        <end position="1018"/>
    </location>
</feature>
<feature type="compositionally biased region" description="Basic and acidic residues" evidence="2">
    <location>
        <begin position="1025"/>
        <end position="1034"/>
    </location>
</feature>
<evidence type="ECO:0000313" key="4">
    <source>
        <dbReference type="RefSeq" id="XP_072846744.1"/>
    </source>
</evidence>
<keyword evidence="3" id="KW-1185">Reference proteome</keyword>
<keyword evidence="1" id="KW-0175">Coiled coil</keyword>
<evidence type="ECO:0000313" key="3">
    <source>
        <dbReference type="Proteomes" id="UP001652642"/>
    </source>
</evidence>
<protein>
    <submittedName>
        <fullName evidence="4">Coiled-coil domain-containing protein 57 isoform X1</fullName>
    </submittedName>
</protein>
<feature type="coiled-coil region" evidence="1">
    <location>
        <begin position="354"/>
        <end position="473"/>
    </location>
</feature>
<reference evidence="4" key="2">
    <citation type="submission" date="2025-08" db="UniProtKB">
        <authorList>
            <consortium name="RefSeq"/>
        </authorList>
    </citation>
    <scope>IDENTIFICATION</scope>
</reference>
<gene>
    <name evidence="4" type="primary">CCDC57</name>
</gene>
<organism evidence="3 4">
    <name type="scientific">Pogona vitticeps</name>
    <name type="common">central bearded dragon</name>
    <dbReference type="NCBI Taxonomy" id="103695"/>
    <lineage>
        <taxon>Eukaryota</taxon>
        <taxon>Metazoa</taxon>
        <taxon>Chordata</taxon>
        <taxon>Craniata</taxon>
        <taxon>Vertebrata</taxon>
        <taxon>Euteleostomi</taxon>
        <taxon>Lepidosauria</taxon>
        <taxon>Squamata</taxon>
        <taxon>Bifurcata</taxon>
        <taxon>Unidentata</taxon>
        <taxon>Episquamata</taxon>
        <taxon>Toxicofera</taxon>
        <taxon>Iguania</taxon>
        <taxon>Acrodonta</taxon>
        <taxon>Agamidae</taxon>
        <taxon>Amphibolurinae</taxon>
        <taxon>Pogona</taxon>
    </lineage>
</organism>
<dbReference type="PANTHER" id="PTHR46725">
    <property type="entry name" value="COILED-COIL DOMAIN-CONTAINING PROTEIN 57"/>
    <property type="match status" value="1"/>
</dbReference>
<accession>A0ABM5FMX0</accession>
<feature type="coiled-coil region" evidence="1">
    <location>
        <begin position="569"/>
        <end position="596"/>
    </location>
</feature>